<dbReference type="EMBL" id="HBGE01086280">
    <property type="protein sequence ID" value="CAD9174631.1"/>
    <property type="molecule type" value="Transcribed_RNA"/>
</dbReference>
<proteinExistence type="predicted"/>
<evidence type="ECO:0000256" key="2">
    <source>
        <dbReference type="SAM" id="SignalP"/>
    </source>
</evidence>
<dbReference type="AlphaFoldDB" id="A0A7S1WL49"/>
<keyword evidence="2" id="KW-0732">Signal</keyword>
<evidence type="ECO:0000313" key="3">
    <source>
        <dbReference type="EMBL" id="CAD9174631.1"/>
    </source>
</evidence>
<name>A0A7S1WL49_ALECA</name>
<accession>A0A7S1WL49</accession>
<protein>
    <submittedName>
        <fullName evidence="3">Uncharacterized protein</fullName>
    </submittedName>
</protein>
<reference evidence="3" key="1">
    <citation type="submission" date="2021-01" db="EMBL/GenBank/DDBJ databases">
        <authorList>
            <person name="Corre E."/>
            <person name="Pelletier E."/>
            <person name="Niang G."/>
            <person name="Scheremetjew M."/>
            <person name="Finn R."/>
            <person name="Kale V."/>
            <person name="Holt S."/>
            <person name="Cochrane G."/>
            <person name="Meng A."/>
            <person name="Brown T."/>
            <person name="Cohen L."/>
        </authorList>
    </citation>
    <scope>NUCLEOTIDE SEQUENCE</scope>
    <source>
        <strain evidence="3">OF101</strain>
    </source>
</reference>
<feature type="region of interest" description="Disordered" evidence="1">
    <location>
        <begin position="124"/>
        <end position="147"/>
    </location>
</feature>
<feature type="signal peptide" evidence="2">
    <location>
        <begin position="1"/>
        <end position="21"/>
    </location>
</feature>
<sequence length="558" mass="60875">MNQAMLLFSLVIALIGQPSASQTLEQGCLDGTGVSCPLPGSSVLQVNAAQRNRRSAALEQFESAEQTGAEAQEAKADEEDYFYEADAEEAEQHLGEDVEGSSGVGADDDLDAEIEEGLRAAALVEEEQGEEEEAEEGEEVEAVEGADADAELEEYEFEGGRAEVHAGAQIFIHSDSEAVITGVGRWVVIIPNNCTTADVKKMTEHMPKGSNATFKGDPDAGGMCWFIMLGTHAMVLTELETHTWPSTPIVETDKRKSGFDPAAGENGKLLATQAGGVCTEDYYHPSEFESLYSGHVLDWTDTVEHLCASLSGVADEWIDQNKAGGVAGKVFSRMCKKGQPEKVLEPLAGLLRDPRFLCTGGPPSLVSSIEWLVLDDDRSGETNGTGPKSYFFDAGGSRFADALQYFLTAYRQRGILFDRAFVWEAAKQEPEAYWEGVPAEVRAFWEPRVLFYNGVPVEAAPGARDNPVDRIKELCKPEDFCAFKLDIDTPQVELPIVQQLLSNRAGVAASLDELFFEHHVHGLMQSNGWGTQVAGTYADSYDIFKRLRQLGIRAHSWI</sequence>
<feature type="chain" id="PRO_5031477708" evidence="2">
    <location>
        <begin position="22"/>
        <end position="558"/>
    </location>
</feature>
<gene>
    <name evidence="3" type="ORF">ACAT0790_LOCUS51400</name>
</gene>
<organism evidence="3">
    <name type="scientific">Alexandrium catenella</name>
    <name type="common">Red tide dinoflagellate</name>
    <name type="synonym">Gonyaulax catenella</name>
    <dbReference type="NCBI Taxonomy" id="2925"/>
    <lineage>
        <taxon>Eukaryota</taxon>
        <taxon>Sar</taxon>
        <taxon>Alveolata</taxon>
        <taxon>Dinophyceae</taxon>
        <taxon>Gonyaulacales</taxon>
        <taxon>Pyrocystaceae</taxon>
        <taxon>Alexandrium</taxon>
    </lineage>
</organism>
<evidence type="ECO:0000256" key="1">
    <source>
        <dbReference type="SAM" id="MobiDB-lite"/>
    </source>
</evidence>
<feature type="region of interest" description="Disordered" evidence="1">
    <location>
        <begin position="89"/>
        <end position="108"/>
    </location>
</feature>